<gene>
    <name evidence="1" type="ORF">HU200_028748</name>
</gene>
<name>A0A835BVW6_9POAL</name>
<comment type="caution">
    <text evidence="1">The sequence shown here is derived from an EMBL/GenBank/DDBJ whole genome shotgun (WGS) entry which is preliminary data.</text>
</comment>
<dbReference type="PANTHER" id="PTHR36140">
    <property type="entry name" value="F-BOX DOMAIN-CONTAINING PROTEIN-RELATED"/>
    <property type="match status" value="1"/>
</dbReference>
<dbReference type="OrthoDB" id="666566at2759"/>
<accession>A0A835BVW6</accession>
<dbReference type="AlphaFoldDB" id="A0A835BVW6"/>
<protein>
    <submittedName>
        <fullName evidence="1">Uncharacterized protein</fullName>
    </submittedName>
</protein>
<keyword evidence="2" id="KW-1185">Reference proteome</keyword>
<proteinExistence type="predicted"/>
<reference evidence="1" key="1">
    <citation type="submission" date="2020-07" db="EMBL/GenBank/DDBJ databases">
        <title>Genome sequence and genetic diversity analysis of an under-domesticated orphan crop, white fonio (Digitaria exilis).</title>
        <authorList>
            <person name="Bennetzen J.L."/>
            <person name="Chen S."/>
            <person name="Ma X."/>
            <person name="Wang X."/>
            <person name="Yssel A.E.J."/>
            <person name="Chaluvadi S.R."/>
            <person name="Johnson M."/>
            <person name="Gangashetty P."/>
            <person name="Hamidou F."/>
            <person name="Sanogo M.D."/>
            <person name="Zwaenepoel A."/>
            <person name="Wallace J."/>
            <person name="Van De Peer Y."/>
            <person name="Van Deynze A."/>
        </authorList>
    </citation>
    <scope>NUCLEOTIDE SEQUENCE</scope>
    <source>
        <tissue evidence="1">Leaves</tissue>
    </source>
</reference>
<evidence type="ECO:0000313" key="1">
    <source>
        <dbReference type="EMBL" id="KAF8712960.1"/>
    </source>
</evidence>
<sequence length="344" mass="38160">MCDWKLVVRKIVELVVSLRAFFILYGDAAGASIPPVVVPAAADHHFLHRRRRRPSRWQRLAVHPPACPRQAAALPGRRWRRLVSTESASLSLTPRRAPGRFISLLALGFFHHADAAPPLFVAMAMASALRRFPDLLLRHPLPSLSKLIDGELLGASSHIGQGGIVQHGGRLVHWLARNVVFVVSLETLQSVVVSVPRSGNGQRFDMENTLLGLSPEGRLCVIQFGHLSLVTGDRRVSIRVTTRTDRGCDLGELIQVEQSLPADVAGVRLKWFFEKSGVVIFSVIAGDNDRRRSEMYALRLDTRVVENLVSHDWEGDVWGNVHGYEMDQAAYLASLAEPEGMEDM</sequence>
<dbReference type="EMBL" id="JACEFO010001742">
    <property type="protein sequence ID" value="KAF8712960.1"/>
    <property type="molecule type" value="Genomic_DNA"/>
</dbReference>
<organism evidence="1 2">
    <name type="scientific">Digitaria exilis</name>
    <dbReference type="NCBI Taxonomy" id="1010633"/>
    <lineage>
        <taxon>Eukaryota</taxon>
        <taxon>Viridiplantae</taxon>
        <taxon>Streptophyta</taxon>
        <taxon>Embryophyta</taxon>
        <taxon>Tracheophyta</taxon>
        <taxon>Spermatophyta</taxon>
        <taxon>Magnoliopsida</taxon>
        <taxon>Liliopsida</taxon>
        <taxon>Poales</taxon>
        <taxon>Poaceae</taxon>
        <taxon>PACMAD clade</taxon>
        <taxon>Panicoideae</taxon>
        <taxon>Panicodae</taxon>
        <taxon>Paniceae</taxon>
        <taxon>Anthephorinae</taxon>
        <taxon>Digitaria</taxon>
    </lineage>
</organism>
<dbReference type="Proteomes" id="UP000636709">
    <property type="component" value="Unassembled WGS sequence"/>
</dbReference>
<evidence type="ECO:0000313" key="2">
    <source>
        <dbReference type="Proteomes" id="UP000636709"/>
    </source>
</evidence>
<dbReference type="PANTHER" id="PTHR36140:SF3">
    <property type="entry name" value="F-BOX DOMAIN-CONTAINING PROTEIN"/>
    <property type="match status" value="1"/>
</dbReference>